<accession>A0ABS4I5K7</accession>
<proteinExistence type="predicted"/>
<feature type="transmembrane region" description="Helical" evidence="6">
    <location>
        <begin position="21"/>
        <end position="44"/>
    </location>
</feature>
<gene>
    <name evidence="8" type="ORF">J2Z65_005458</name>
</gene>
<dbReference type="RefSeq" id="WP_167052260.1">
    <property type="nucleotide sequence ID" value="NZ_JAAOZR010000002.1"/>
</dbReference>
<keyword evidence="4 6" id="KW-1133">Transmembrane helix</keyword>
<evidence type="ECO:0000256" key="4">
    <source>
        <dbReference type="ARBA" id="ARBA00022989"/>
    </source>
</evidence>
<sequence length="139" mass="15407">MEEGNTHESKFVQQHLANERTFLAWVRTGIATVGIGFLASGIVFRATQYSYYIHNIASIVGISSVILGVLVTVLATLDYFSKRKGINSGSFRSSKIIVMFIFLSLILIGLMLVLLIVLINPLEEIALSEDIILLLYKSQ</sequence>
<dbReference type="PANTHER" id="PTHR34187">
    <property type="entry name" value="FGR18P"/>
    <property type="match status" value="1"/>
</dbReference>
<evidence type="ECO:0000256" key="5">
    <source>
        <dbReference type="ARBA" id="ARBA00023136"/>
    </source>
</evidence>
<name>A0ABS4I5K7_9BACL</name>
<evidence type="ECO:0000256" key="3">
    <source>
        <dbReference type="ARBA" id="ARBA00022692"/>
    </source>
</evidence>
<protein>
    <submittedName>
        <fullName evidence="8">Membrane protein</fullName>
    </submittedName>
</protein>
<dbReference type="PANTHER" id="PTHR34187:SF2">
    <property type="entry name" value="DUF202 DOMAIN-CONTAINING PROTEIN"/>
    <property type="match status" value="1"/>
</dbReference>
<evidence type="ECO:0000256" key="1">
    <source>
        <dbReference type="ARBA" id="ARBA00004651"/>
    </source>
</evidence>
<keyword evidence="5 6" id="KW-0472">Membrane</keyword>
<reference evidence="8 9" key="1">
    <citation type="submission" date="2021-03" db="EMBL/GenBank/DDBJ databases">
        <title>Genomic Encyclopedia of Type Strains, Phase IV (KMG-IV): sequencing the most valuable type-strain genomes for metagenomic binning, comparative biology and taxonomic classification.</title>
        <authorList>
            <person name="Goeker M."/>
        </authorList>
    </citation>
    <scope>NUCLEOTIDE SEQUENCE [LARGE SCALE GENOMIC DNA]</scope>
    <source>
        <strain evidence="8 9">DSM 24950</strain>
    </source>
</reference>
<organism evidence="8 9">
    <name type="scientific">Paenibacillus aceris</name>
    <dbReference type="NCBI Taxonomy" id="869555"/>
    <lineage>
        <taxon>Bacteria</taxon>
        <taxon>Bacillati</taxon>
        <taxon>Bacillota</taxon>
        <taxon>Bacilli</taxon>
        <taxon>Bacillales</taxon>
        <taxon>Paenibacillaceae</taxon>
        <taxon>Paenibacillus</taxon>
    </lineage>
</organism>
<feature type="transmembrane region" description="Helical" evidence="6">
    <location>
        <begin position="56"/>
        <end position="77"/>
    </location>
</feature>
<dbReference type="InterPro" id="IPR052053">
    <property type="entry name" value="IM_YidH-like"/>
</dbReference>
<feature type="domain" description="DUF202" evidence="7">
    <location>
        <begin position="14"/>
        <end position="84"/>
    </location>
</feature>
<keyword evidence="2" id="KW-1003">Cell membrane</keyword>
<dbReference type="Pfam" id="PF02656">
    <property type="entry name" value="DUF202"/>
    <property type="match status" value="1"/>
</dbReference>
<evidence type="ECO:0000256" key="2">
    <source>
        <dbReference type="ARBA" id="ARBA00022475"/>
    </source>
</evidence>
<dbReference type="InterPro" id="IPR003807">
    <property type="entry name" value="DUF202"/>
</dbReference>
<evidence type="ECO:0000259" key="7">
    <source>
        <dbReference type="Pfam" id="PF02656"/>
    </source>
</evidence>
<evidence type="ECO:0000313" key="9">
    <source>
        <dbReference type="Proteomes" id="UP001519344"/>
    </source>
</evidence>
<keyword evidence="3 6" id="KW-0812">Transmembrane</keyword>
<dbReference type="EMBL" id="JAGGKV010000019">
    <property type="protein sequence ID" value="MBP1966199.1"/>
    <property type="molecule type" value="Genomic_DNA"/>
</dbReference>
<comment type="subcellular location">
    <subcellularLocation>
        <location evidence="1">Cell membrane</location>
        <topology evidence="1">Multi-pass membrane protein</topology>
    </subcellularLocation>
</comment>
<dbReference type="Proteomes" id="UP001519344">
    <property type="component" value="Unassembled WGS sequence"/>
</dbReference>
<evidence type="ECO:0000313" key="8">
    <source>
        <dbReference type="EMBL" id="MBP1966199.1"/>
    </source>
</evidence>
<feature type="transmembrane region" description="Helical" evidence="6">
    <location>
        <begin position="97"/>
        <end position="119"/>
    </location>
</feature>
<keyword evidence="9" id="KW-1185">Reference proteome</keyword>
<comment type="caution">
    <text evidence="8">The sequence shown here is derived from an EMBL/GenBank/DDBJ whole genome shotgun (WGS) entry which is preliminary data.</text>
</comment>
<evidence type="ECO:0000256" key="6">
    <source>
        <dbReference type="SAM" id="Phobius"/>
    </source>
</evidence>